<feature type="compositionally biased region" description="Polar residues" evidence="1">
    <location>
        <begin position="90"/>
        <end position="99"/>
    </location>
</feature>
<dbReference type="AlphaFoldDB" id="A0AA39V701"/>
<sequence length="765" mass="87479">MPLRRHVCRLSFNLRAPKDYVWISEEVLNNAMNHFSRGLTFRRHVGVTPGPLEARKRASKRRMVNLAQVGGAGEIDPSLFGGPGYAPGQNDWQWQSPTAPATKDAEEPSSLPHWLTDFENLAAIEDQSKDDEDDTLHRYQYSKFLKDMEACRNMRDLHEWARTHGSNLRQYSRLAFRHLTDTGSPIPVLLEALEDPALRTLGNLNYFLVRRLAQPLSQTDTNLLGHWLRRQVSVGVWSDNEILTLIESTSDTVGPAKDEQLKCKIIESLFEGLQSSTVLKIQDADYKIPRSLLTALHQGPITWRSQHLATRIIKALQPVQLEKMGPTISTFIINCIRSKASLHYHDKQGLKELEAVPGAMEILRYLPRNVANFGIVSTSTALIRASRTPDPRISRTAMLRLLADWWSSLARFGTFNSAGYDTPRRKIERILAGEQLEIIAPYLRHLGEIDIVDFVLQQWLDQKSYFAALKQIQHLTNQVDQSEEFESPFVKMLRVIRHRAVVSDNNLKRLFRLLQALKMSNTIVDIILRSNDIGIDVGDNAVLHTIRTHMKVCPEMAQRIFCAYPGSVLESCPDFAEKLISNPQIHPGIPYYYYISRRPDPKAVTCREPALAVRRRAALLKRMAIAYSGALHLSPRIAFDKVYACYKCHMGESLGPISREMVLAFTHAGIIRPLQRGTWVSTVKLRWILALTRKVESVEVADEVDSLVYQWRGAIVRKIQERQIQDRRRVTSGPLSDSWDVPVLTEFSWRWRRYIKRLSFNTDTL</sequence>
<gene>
    <name evidence="2" type="ORF">JMJ35_002718</name>
</gene>
<reference evidence="2" key="1">
    <citation type="submission" date="2023-03" db="EMBL/GenBank/DDBJ databases">
        <title>Complete genome of Cladonia borealis.</title>
        <authorList>
            <person name="Park H."/>
        </authorList>
    </citation>
    <scope>NUCLEOTIDE SEQUENCE</scope>
    <source>
        <strain evidence="2">ANT050790</strain>
    </source>
</reference>
<dbReference type="Proteomes" id="UP001166286">
    <property type="component" value="Unassembled WGS sequence"/>
</dbReference>
<keyword evidence="3" id="KW-1185">Reference proteome</keyword>
<name>A0AA39V701_9LECA</name>
<dbReference type="EMBL" id="JAFEKC020000004">
    <property type="protein sequence ID" value="KAK0515339.1"/>
    <property type="molecule type" value="Genomic_DNA"/>
</dbReference>
<proteinExistence type="predicted"/>
<protein>
    <submittedName>
        <fullName evidence="2">Uncharacterized protein</fullName>
    </submittedName>
</protein>
<comment type="caution">
    <text evidence="2">The sequence shown here is derived from an EMBL/GenBank/DDBJ whole genome shotgun (WGS) entry which is preliminary data.</text>
</comment>
<organism evidence="2 3">
    <name type="scientific">Cladonia borealis</name>
    <dbReference type="NCBI Taxonomy" id="184061"/>
    <lineage>
        <taxon>Eukaryota</taxon>
        <taxon>Fungi</taxon>
        <taxon>Dikarya</taxon>
        <taxon>Ascomycota</taxon>
        <taxon>Pezizomycotina</taxon>
        <taxon>Lecanoromycetes</taxon>
        <taxon>OSLEUM clade</taxon>
        <taxon>Lecanoromycetidae</taxon>
        <taxon>Lecanorales</taxon>
        <taxon>Lecanorineae</taxon>
        <taxon>Cladoniaceae</taxon>
        <taxon>Cladonia</taxon>
    </lineage>
</organism>
<evidence type="ECO:0000256" key="1">
    <source>
        <dbReference type="SAM" id="MobiDB-lite"/>
    </source>
</evidence>
<feature type="region of interest" description="Disordered" evidence="1">
    <location>
        <begin position="75"/>
        <end position="109"/>
    </location>
</feature>
<accession>A0AA39V701</accession>
<evidence type="ECO:0000313" key="2">
    <source>
        <dbReference type="EMBL" id="KAK0515339.1"/>
    </source>
</evidence>
<evidence type="ECO:0000313" key="3">
    <source>
        <dbReference type="Proteomes" id="UP001166286"/>
    </source>
</evidence>